<dbReference type="PANTHER" id="PTHR31885">
    <property type="entry name" value="GH04784P"/>
    <property type="match status" value="1"/>
</dbReference>
<gene>
    <name evidence="7" type="ORF">CTE05_05180</name>
</gene>
<accession>A0A511JG45</accession>
<keyword evidence="5 6" id="KW-0472">Membrane</keyword>
<dbReference type="EMBL" id="BJWH01000002">
    <property type="protein sequence ID" value="GEL96971.1"/>
    <property type="molecule type" value="Genomic_DNA"/>
</dbReference>
<dbReference type="PANTHER" id="PTHR31885:SF6">
    <property type="entry name" value="GH04784P"/>
    <property type="match status" value="1"/>
</dbReference>
<feature type="transmembrane region" description="Helical" evidence="6">
    <location>
        <begin position="146"/>
        <end position="165"/>
    </location>
</feature>
<feature type="transmembrane region" description="Helical" evidence="6">
    <location>
        <begin position="37"/>
        <end position="54"/>
    </location>
</feature>
<dbReference type="InterPro" id="IPR012506">
    <property type="entry name" value="TMEM86B-like"/>
</dbReference>
<feature type="transmembrane region" description="Helical" evidence="6">
    <location>
        <begin position="197"/>
        <end position="216"/>
    </location>
</feature>
<evidence type="ECO:0000256" key="1">
    <source>
        <dbReference type="ARBA" id="ARBA00004141"/>
    </source>
</evidence>
<evidence type="ECO:0000256" key="6">
    <source>
        <dbReference type="SAM" id="Phobius"/>
    </source>
</evidence>
<dbReference type="Proteomes" id="UP000321049">
    <property type="component" value="Unassembled WGS sequence"/>
</dbReference>
<dbReference type="GO" id="GO:0016020">
    <property type="term" value="C:membrane"/>
    <property type="evidence" value="ECO:0007669"/>
    <property type="project" value="UniProtKB-SubCell"/>
</dbReference>
<keyword evidence="8" id="KW-1185">Reference proteome</keyword>
<evidence type="ECO:0000256" key="5">
    <source>
        <dbReference type="ARBA" id="ARBA00023136"/>
    </source>
</evidence>
<dbReference type="OrthoDB" id="4227931at2"/>
<comment type="caution">
    <text evidence="7">The sequence shown here is derived from an EMBL/GenBank/DDBJ whole genome shotgun (WGS) entry which is preliminary data.</text>
</comment>
<comment type="subcellular location">
    <subcellularLocation>
        <location evidence="1">Membrane</location>
        <topology evidence="1">Multi-pass membrane protein</topology>
    </subcellularLocation>
</comment>
<organism evidence="7 8">
    <name type="scientific">Cellulomonas terrae</name>
    <dbReference type="NCBI Taxonomy" id="311234"/>
    <lineage>
        <taxon>Bacteria</taxon>
        <taxon>Bacillati</taxon>
        <taxon>Actinomycetota</taxon>
        <taxon>Actinomycetes</taxon>
        <taxon>Micrococcales</taxon>
        <taxon>Cellulomonadaceae</taxon>
        <taxon>Cellulomonas</taxon>
    </lineage>
</organism>
<protein>
    <recommendedName>
        <fullName evidence="9">Lysoplasmalogenase</fullName>
    </recommendedName>
</protein>
<dbReference type="GO" id="GO:0016787">
    <property type="term" value="F:hydrolase activity"/>
    <property type="evidence" value="ECO:0007669"/>
    <property type="project" value="TreeGrafter"/>
</dbReference>
<comment type="similarity">
    <text evidence="2">Belongs to the TMEM86 family.</text>
</comment>
<evidence type="ECO:0000256" key="4">
    <source>
        <dbReference type="ARBA" id="ARBA00022989"/>
    </source>
</evidence>
<evidence type="ECO:0000256" key="2">
    <source>
        <dbReference type="ARBA" id="ARBA00007375"/>
    </source>
</evidence>
<feature type="transmembrane region" description="Helical" evidence="6">
    <location>
        <begin position="172"/>
        <end position="191"/>
    </location>
</feature>
<dbReference type="RefSeq" id="WP_146844558.1">
    <property type="nucleotide sequence ID" value="NZ_BJWH01000002.1"/>
</dbReference>
<feature type="transmembrane region" description="Helical" evidence="6">
    <location>
        <begin position="122"/>
        <end position="140"/>
    </location>
</feature>
<evidence type="ECO:0008006" key="9">
    <source>
        <dbReference type="Google" id="ProtNLM"/>
    </source>
</evidence>
<reference evidence="7 8" key="1">
    <citation type="submission" date="2019-07" db="EMBL/GenBank/DDBJ databases">
        <title>Whole genome shotgun sequence of Cellulomonas terrae NBRC 100819.</title>
        <authorList>
            <person name="Hosoyama A."/>
            <person name="Uohara A."/>
            <person name="Ohji S."/>
            <person name="Ichikawa N."/>
        </authorList>
    </citation>
    <scope>NUCLEOTIDE SEQUENCE [LARGE SCALE GENOMIC DNA]</scope>
    <source>
        <strain evidence="7 8">NBRC 100819</strain>
    </source>
</reference>
<keyword evidence="3 6" id="KW-0812">Transmembrane</keyword>
<evidence type="ECO:0000313" key="7">
    <source>
        <dbReference type="EMBL" id="GEL96971.1"/>
    </source>
</evidence>
<feature type="transmembrane region" description="Helical" evidence="6">
    <location>
        <begin position="61"/>
        <end position="82"/>
    </location>
</feature>
<sequence>MGRSLSMAARVWVAVAVVLVLVHLVAQLVGAEDLARVTQWTLMPAFAAVVVTATRWPRGHVVAWTLVALGFSWLGDLVPSLVGEDAAFLVMVGFFLLAQVAYVVAFAPLVRRSVVHTRPVLLLPYAVVLVVLVALCAPGADALLVPVAVYGGVLVAMAVLATGLGRLATVGGAVFVVSDGLIALEAFVPWWDLAGQGFWVMLTYTVGQGLLAAAVIGRNVAERQAPEPRPVRTYAQRPPIPDNVVALV</sequence>
<proteinExistence type="inferred from homology"/>
<dbReference type="Pfam" id="PF07947">
    <property type="entry name" value="YhhN"/>
    <property type="match status" value="1"/>
</dbReference>
<evidence type="ECO:0000313" key="8">
    <source>
        <dbReference type="Proteomes" id="UP000321049"/>
    </source>
</evidence>
<feature type="transmembrane region" description="Helical" evidence="6">
    <location>
        <begin position="88"/>
        <end position="110"/>
    </location>
</feature>
<name>A0A511JG45_9CELL</name>
<dbReference type="AlphaFoldDB" id="A0A511JG45"/>
<evidence type="ECO:0000256" key="3">
    <source>
        <dbReference type="ARBA" id="ARBA00022692"/>
    </source>
</evidence>
<keyword evidence="4 6" id="KW-1133">Transmembrane helix</keyword>